<evidence type="ECO:0000313" key="4">
    <source>
        <dbReference type="RefSeq" id="XP_031564050.1"/>
    </source>
</evidence>
<sequence>MGKERKKKKKKPTKTNKVSQNTQEDKEQCCLDMQDGSAACSDNMKGSTGSQDINENGENKTYSVEDLLQKIEECMETFNYQLAQKFCERGLELDANHLLLLETAGAVFLETGEAEKAKKCFQHAIELCPDEGHAKYMYIGQILQGQEAVEAFTKGIELMISTMNSSSKGAAKSDTVSPNDVSTAYCSLAEIYMTDECFDTEAENKCFECCQKAVEYDPSNPDAYQTMANCLMSQEKIQDAQTMLKKGLDLWLGKDDDDTDQVPMPSYESRLTSAKLLLELEDFEVAGTVLQTLLEENDEDPQVWYLLGWMYHLSGQDNTSKKISLEKAKEISVKSGCEDEQFLQHIDELLSNMNPEKNGDVMDDEDDDDEAMET</sequence>
<dbReference type="GeneID" id="116299523"/>
<dbReference type="Proteomes" id="UP000515163">
    <property type="component" value="Unplaced"/>
</dbReference>
<dbReference type="PANTHER" id="PTHR28654:SF1">
    <property type="entry name" value="AXIN INTERACTOR, DORSALIZATION-ASSOCIATED PROTEIN"/>
    <property type="match status" value="1"/>
</dbReference>
<evidence type="ECO:0000256" key="2">
    <source>
        <dbReference type="SAM" id="MobiDB-lite"/>
    </source>
</evidence>
<dbReference type="SMART" id="SM00028">
    <property type="entry name" value="TPR"/>
    <property type="match status" value="4"/>
</dbReference>
<dbReference type="PANTHER" id="PTHR28654">
    <property type="entry name" value="AXIN INTERACTOR, DORSALIZATION-ASSOCIATED PROTEIN"/>
    <property type="match status" value="1"/>
</dbReference>
<keyword evidence="1" id="KW-0802">TPR repeat</keyword>
<dbReference type="GO" id="GO:0048264">
    <property type="term" value="P:determination of ventral identity"/>
    <property type="evidence" value="ECO:0007669"/>
    <property type="project" value="TreeGrafter"/>
</dbReference>
<feature type="region of interest" description="Disordered" evidence="2">
    <location>
        <begin position="1"/>
        <end position="28"/>
    </location>
</feature>
<protein>
    <submittedName>
        <fullName evidence="4">Probable assembly chaperone of rpl4</fullName>
    </submittedName>
</protein>
<dbReference type="RefSeq" id="XP_031564050.1">
    <property type="nucleotide sequence ID" value="XM_031708190.1"/>
</dbReference>
<keyword evidence="3" id="KW-1185">Reference proteome</keyword>
<dbReference type="InterPro" id="IPR011990">
    <property type="entry name" value="TPR-like_helical_dom_sf"/>
</dbReference>
<dbReference type="OrthoDB" id="1914839at2759"/>
<dbReference type="Gene3D" id="1.25.40.10">
    <property type="entry name" value="Tetratricopeptide repeat domain"/>
    <property type="match status" value="1"/>
</dbReference>
<feature type="compositionally biased region" description="Acidic residues" evidence="2">
    <location>
        <begin position="361"/>
        <end position="374"/>
    </location>
</feature>
<evidence type="ECO:0000313" key="3">
    <source>
        <dbReference type="Proteomes" id="UP000515163"/>
    </source>
</evidence>
<feature type="region of interest" description="Disordered" evidence="2">
    <location>
        <begin position="350"/>
        <end position="374"/>
    </location>
</feature>
<name>A0A6P8IE58_ACTTE</name>
<dbReference type="PROSITE" id="PS50005">
    <property type="entry name" value="TPR"/>
    <property type="match status" value="1"/>
</dbReference>
<dbReference type="Pfam" id="PF13431">
    <property type="entry name" value="TPR_17"/>
    <property type="match status" value="1"/>
</dbReference>
<gene>
    <name evidence="4" type="primary">LOC116299523</name>
</gene>
<reference evidence="4" key="1">
    <citation type="submission" date="2025-08" db="UniProtKB">
        <authorList>
            <consortium name="RefSeq"/>
        </authorList>
    </citation>
    <scope>IDENTIFICATION</scope>
    <source>
        <tissue evidence="4">Tentacle</tissue>
    </source>
</reference>
<dbReference type="GO" id="GO:0016020">
    <property type="term" value="C:membrane"/>
    <property type="evidence" value="ECO:0007669"/>
    <property type="project" value="TreeGrafter"/>
</dbReference>
<organism evidence="3 4">
    <name type="scientific">Actinia tenebrosa</name>
    <name type="common">Australian red waratah sea anemone</name>
    <dbReference type="NCBI Taxonomy" id="6105"/>
    <lineage>
        <taxon>Eukaryota</taxon>
        <taxon>Metazoa</taxon>
        <taxon>Cnidaria</taxon>
        <taxon>Anthozoa</taxon>
        <taxon>Hexacorallia</taxon>
        <taxon>Actiniaria</taxon>
        <taxon>Actiniidae</taxon>
        <taxon>Actinia</taxon>
    </lineage>
</organism>
<dbReference type="KEGG" id="aten:116299523"/>
<feature type="compositionally biased region" description="Basic residues" evidence="2">
    <location>
        <begin position="1"/>
        <end position="14"/>
    </location>
</feature>
<evidence type="ECO:0000256" key="1">
    <source>
        <dbReference type="PROSITE-ProRule" id="PRU00339"/>
    </source>
</evidence>
<dbReference type="InterPro" id="IPR019734">
    <property type="entry name" value="TPR_rpt"/>
</dbReference>
<dbReference type="CDD" id="cd24142">
    <property type="entry name" value="ACL4-like"/>
    <property type="match status" value="1"/>
</dbReference>
<proteinExistence type="predicted"/>
<dbReference type="SUPFAM" id="SSF48452">
    <property type="entry name" value="TPR-like"/>
    <property type="match status" value="2"/>
</dbReference>
<dbReference type="AlphaFoldDB" id="A0A6P8IE58"/>
<dbReference type="GO" id="GO:0035091">
    <property type="term" value="F:phosphatidylinositol binding"/>
    <property type="evidence" value="ECO:0007669"/>
    <property type="project" value="TreeGrafter"/>
</dbReference>
<dbReference type="Pfam" id="PF13181">
    <property type="entry name" value="TPR_8"/>
    <property type="match status" value="1"/>
</dbReference>
<feature type="repeat" description="TPR" evidence="1">
    <location>
        <begin position="98"/>
        <end position="131"/>
    </location>
</feature>
<dbReference type="InParanoid" id="A0A6P8IE58"/>
<accession>A0A6P8IE58</accession>